<accession>M2STX4</accession>
<evidence type="ECO:0000313" key="2">
    <source>
        <dbReference type="EMBL" id="EMD65735.1"/>
    </source>
</evidence>
<reference evidence="2 3" key="1">
    <citation type="journal article" date="2012" name="PLoS Pathog.">
        <title>Diverse lifestyles and strategies of plant pathogenesis encoded in the genomes of eighteen Dothideomycetes fungi.</title>
        <authorList>
            <person name="Ohm R.A."/>
            <person name="Feau N."/>
            <person name="Henrissat B."/>
            <person name="Schoch C.L."/>
            <person name="Horwitz B.A."/>
            <person name="Barry K.W."/>
            <person name="Condon B.J."/>
            <person name="Copeland A.C."/>
            <person name="Dhillon B."/>
            <person name="Glaser F."/>
            <person name="Hesse C.N."/>
            <person name="Kosti I."/>
            <person name="LaButti K."/>
            <person name="Lindquist E.A."/>
            <person name="Lucas S."/>
            <person name="Salamov A.A."/>
            <person name="Bradshaw R.E."/>
            <person name="Ciuffetti L."/>
            <person name="Hamelin R.C."/>
            <person name="Kema G.H.J."/>
            <person name="Lawrence C."/>
            <person name="Scott J.A."/>
            <person name="Spatafora J.W."/>
            <person name="Turgeon B.G."/>
            <person name="de Wit P.J.G.M."/>
            <person name="Zhong S."/>
            <person name="Goodwin S.B."/>
            <person name="Grigoriev I.V."/>
        </authorList>
    </citation>
    <scope>NUCLEOTIDE SEQUENCE [LARGE SCALE GENOMIC DNA]</scope>
    <source>
        <strain evidence="3">ND90Pr / ATCC 201652</strain>
    </source>
</reference>
<organism evidence="2 3">
    <name type="scientific">Cochliobolus sativus (strain ND90Pr / ATCC 201652)</name>
    <name type="common">Common root rot and spot blotch fungus</name>
    <name type="synonym">Bipolaris sorokiniana</name>
    <dbReference type="NCBI Taxonomy" id="665912"/>
    <lineage>
        <taxon>Eukaryota</taxon>
        <taxon>Fungi</taxon>
        <taxon>Dikarya</taxon>
        <taxon>Ascomycota</taxon>
        <taxon>Pezizomycotina</taxon>
        <taxon>Dothideomycetes</taxon>
        <taxon>Pleosporomycetidae</taxon>
        <taxon>Pleosporales</taxon>
        <taxon>Pleosporineae</taxon>
        <taxon>Pleosporaceae</taxon>
        <taxon>Bipolaris</taxon>
    </lineage>
</organism>
<keyword evidence="1" id="KW-0472">Membrane</keyword>
<dbReference type="AlphaFoldDB" id="M2STX4"/>
<dbReference type="GeneID" id="19141191"/>
<protein>
    <submittedName>
        <fullName evidence="2">Uncharacterized protein</fullName>
    </submittedName>
</protein>
<dbReference type="KEGG" id="bsc:COCSADRAFT_87553"/>
<dbReference type="HOGENOM" id="CLU_2446589_0_0_1"/>
<feature type="non-terminal residue" evidence="2">
    <location>
        <position position="1"/>
    </location>
</feature>
<evidence type="ECO:0000256" key="1">
    <source>
        <dbReference type="SAM" id="Phobius"/>
    </source>
</evidence>
<sequence>AIVGEFDFSKNQTKVKWDRIPESKWYIVFSWLALFLTILHLVMGTVVLSSALFISPSDAVVLSIRLLSSAVVCRILLIFELHIIRHFSQL</sequence>
<dbReference type="RefSeq" id="XP_007698801.1">
    <property type="nucleotide sequence ID" value="XM_007700611.1"/>
</dbReference>
<gene>
    <name evidence="2" type="ORF">COCSADRAFT_87553</name>
</gene>
<dbReference type="Proteomes" id="UP000016934">
    <property type="component" value="Unassembled WGS sequence"/>
</dbReference>
<reference evidence="3" key="2">
    <citation type="journal article" date="2013" name="PLoS Genet.">
        <title>Comparative genome structure, secondary metabolite, and effector coding capacity across Cochliobolus pathogens.</title>
        <authorList>
            <person name="Condon B.J."/>
            <person name="Leng Y."/>
            <person name="Wu D."/>
            <person name="Bushley K.E."/>
            <person name="Ohm R.A."/>
            <person name="Otillar R."/>
            <person name="Martin J."/>
            <person name="Schackwitz W."/>
            <person name="Grimwood J."/>
            <person name="MohdZainudin N."/>
            <person name="Xue C."/>
            <person name="Wang R."/>
            <person name="Manning V.A."/>
            <person name="Dhillon B."/>
            <person name="Tu Z.J."/>
            <person name="Steffenson B.J."/>
            <person name="Salamov A."/>
            <person name="Sun H."/>
            <person name="Lowry S."/>
            <person name="LaButti K."/>
            <person name="Han J."/>
            <person name="Copeland A."/>
            <person name="Lindquist E."/>
            <person name="Barry K."/>
            <person name="Schmutz J."/>
            <person name="Baker S.E."/>
            <person name="Ciuffetti L.M."/>
            <person name="Grigoriev I.V."/>
            <person name="Zhong S."/>
            <person name="Turgeon B.G."/>
        </authorList>
    </citation>
    <scope>NUCLEOTIDE SEQUENCE [LARGE SCALE GENOMIC DNA]</scope>
    <source>
        <strain evidence="3">ND90Pr / ATCC 201652</strain>
    </source>
</reference>
<name>M2STX4_COCSN</name>
<dbReference type="OrthoDB" id="3695717at2759"/>
<keyword evidence="1" id="KW-1133">Transmembrane helix</keyword>
<dbReference type="EMBL" id="KB445641">
    <property type="protein sequence ID" value="EMD65735.1"/>
    <property type="molecule type" value="Genomic_DNA"/>
</dbReference>
<feature type="transmembrane region" description="Helical" evidence="1">
    <location>
        <begin position="25"/>
        <end position="54"/>
    </location>
</feature>
<keyword evidence="1" id="KW-0812">Transmembrane</keyword>
<evidence type="ECO:0000313" key="3">
    <source>
        <dbReference type="Proteomes" id="UP000016934"/>
    </source>
</evidence>
<proteinExistence type="predicted"/>
<keyword evidence="3" id="KW-1185">Reference proteome</keyword>
<feature type="transmembrane region" description="Helical" evidence="1">
    <location>
        <begin position="60"/>
        <end position="79"/>
    </location>
</feature>